<accession>A0AC35U7T0</accession>
<reference evidence="2" key="1">
    <citation type="submission" date="2016-11" db="UniProtKB">
        <authorList>
            <consortium name="WormBaseParasite"/>
        </authorList>
    </citation>
    <scope>IDENTIFICATION</scope>
    <source>
        <strain evidence="2">KR3021</strain>
    </source>
</reference>
<organism evidence="1 2">
    <name type="scientific">Rhabditophanes sp. KR3021</name>
    <dbReference type="NCBI Taxonomy" id="114890"/>
    <lineage>
        <taxon>Eukaryota</taxon>
        <taxon>Metazoa</taxon>
        <taxon>Ecdysozoa</taxon>
        <taxon>Nematoda</taxon>
        <taxon>Chromadorea</taxon>
        <taxon>Rhabditida</taxon>
        <taxon>Tylenchina</taxon>
        <taxon>Panagrolaimomorpha</taxon>
        <taxon>Strongyloidoidea</taxon>
        <taxon>Alloionematidae</taxon>
        <taxon>Rhabditophanes</taxon>
    </lineage>
</organism>
<evidence type="ECO:0000313" key="1">
    <source>
        <dbReference type="Proteomes" id="UP000095286"/>
    </source>
</evidence>
<name>A0AC35U7T0_9BILA</name>
<dbReference type="WBParaSite" id="RSKR_0000870400.1">
    <property type="protein sequence ID" value="RSKR_0000870400.1"/>
    <property type="gene ID" value="RSKR_0000870400"/>
</dbReference>
<proteinExistence type="predicted"/>
<protein>
    <submittedName>
        <fullName evidence="2">Uncharacterized protein</fullName>
    </submittedName>
</protein>
<evidence type="ECO:0000313" key="2">
    <source>
        <dbReference type="WBParaSite" id="RSKR_0000870400.1"/>
    </source>
</evidence>
<sequence length="153" mass="17905">MGIKTITLIFIIHYLIFKVHSFGALDFNDLGANAEVGMEENEFVCPSGFACSESGEMETPINDHNLLETPHDNELPIMKRKNEFIRFGKRKNEFIRFGKRGMRPEDAFRQSVGKRAMRPEDAFRQSYGKFGYFPFSVKYKHHQKRKNEFIRFG</sequence>
<dbReference type="Proteomes" id="UP000095286">
    <property type="component" value="Unplaced"/>
</dbReference>